<evidence type="ECO:0000256" key="1">
    <source>
        <dbReference type="SAM" id="MobiDB-lite"/>
    </source>
</evidence>
<feature type="compositionally biased region" description="Gly residues" evidence="1">
    <location>
        <begin position="23"/>
        <end position="48"/>
    </location>
</feature>
<dbReference type="EMBL" id="LR862151">
    <property type="protein sequence ID" value="CAD1833333.1"/>
    <property type="molecule type" value="Genomic_DNA"/>
</dbReference>
<dbReference type="AlphaFoldDB" id="A0A6V7PRL0"/>
<proteinExistence type="predicted"/>
<feature type="compositionally biased region" description="Low complexity" evidence="1">
    <location>
        <begin position="97"/>
        <end position="114"/>
    </location>
</feature>
<evidence type="ECO:0000313" key="2">
    <source>
        <dbReference type="EMBL" id="CAD1833333.1"/>
    </source>
</evidence>
<feature type="region of interest" description="Disordered" evidence="1">
    <location>
        <begin position="1"/>
        <end position="114"/>
    </location>
</feature>
<organism evidence="2">
    <name type="scientific">Ananas comosus var. bracteatus</name>
    <name type="common">red pineapple</name>
    <dbReference type="NCBI Taxonomy" id="296719"/>
    <lineage>
        <taxon>Eukaryota</taxon>
        <taxon>Viridiplantae</taxon>
        <taxon>Streptophyta</taxon>
        <taxon>Embryophyta</taxon>
        <taxon>Tracheophyta</taxon>
        <taxon>Spermatophyta</taxon>
        <taxon>Magnoliopsida</taxon>
        <taxon>Liliopsida</taxon>
        <taxon>Poales</taxon>
        <taxon>Bromeliaceae</taxon>
        <taxon>Bromelioideae</taxon>
        <taxon>Ananas</taxon>
    </lineage>
</organism>
<gene>
    <name evidence="2" type="ORF">CB5_LOCUS16544</name>
</gene>
<accession>A0A6V7PRL0</accession>
<protein>
    <submittedName>
        <fullName evidence="2">Uncharacterized protein</fullName>
    </submittedName>
</protein>
<name>A0A6V7PRL0_ANACO</name>
<reference evidence="2" key="1">
    <citation type="submission" date="2020-07" db="EMBL/GenBank/DDBJ databases">
        <authorList>
            <person name="Lin J."/>
        </authorList>
    </citation>
    <scope>NUCLEOTIDE SEQUENCE</scope>
</reference>
<sequence length="114" mass="10945">MGSGGGGDAYRIPPTGGRTPNDDGGGSGVLRGAGTHFGLGGGGNGGGETNARTSSDDGGGSGTLRGSPPHTLNPLSTGAAHSAASFCPITPDKQLFTSSNTTSPTSPCNSKRLS</sequence>